<evidence type="ECO:0000313" key="17">
    <source>
        <dbReference type="RefSeq" id="XP_027078611.1"/>
    </source>
</evidence>
<evidence type="ECO:0000256" key="8">
    <source>
        <dbReference type="ARBA" id="ARBA00022741"/>
    </source>
</evidence>
<dbReference type="RefSeq" id="XP_027078612.1">
    <property type="nucleotide sequence ID" value="XM_027222811.1"/>
</dbReference>
<dbReference type="Proteomes" id="UP001652660">
    <property type="component" value="Chromosome 7e"/>
</dbReference>
<proteinExistence type="inferred from homology"/>
<dbReference type="GO" id="GO:0051607">
    <property type="term" value="P:defense response to virus"/>
    <property type="evidence" value="ECO:0007669"/>
    <property type="project" value="UniProtKB-ARBA"/>
</dbReference>
<evidence type="ECO:0000256" key="11">
    <source>
        <dbReference type="ARBA" id="ARBA00023054"/>
    </source>
</evidence>
<dbReference type="FunFam" id="1.10.10.10:FF:000322">
    <property type="entry name" value="Probable disease resistance protein At1g63360"/>
    <property type="match status" value="1"/>
</dbReference>
<dbReference type="InterPro" id="IPR036388">
    <property type="entry name" value="WH-like_DNA-bd_sf"/>
</dbReference>
<sequence length="710" mass="81359">MEFEISQLLHEKIDPVDPQVQETYIHVLTASKLSRSSHNLALEENKNLVAKFIVCLLDYIMDLISHNSILVPVKDQMLKFHQGVRFLSILLSQQQERFNELHDELKDLIRIVVCDAGIMTFSLSVNEIEIGLAKETDLELFHLLKVLEVIKGEVTQIYPVTSPSSYRFPRTNELGSIDFLLENLVELACSEHDLVTLPKDQILTIQEDLIFLRSFLQNILEQRNQNEKLRDVWNHVMEVAYKAELVIDSVVVGDKPECLDTIAGDIKLVKTEALEIYDSMRHDIEAQRVTKNFICIKSQHNTLGLNDVLVGLDDEVKTIMDKITRGSKLLDIVSIVGMPGLGKTALASKVFNDPSVLGHFHICAWCTLSQVYSKHNLLVQILGFIASERFDQYLNMNEDDLAEKLYKCLKGNRYLIILDDVWDIEPWNLLKPSLPDDANGSRILFTSRFHNLSSQFKRDCTPHHLRQLMDEESWALLQTKIFGKEVCPPALRVVGKQIAKNCKGLPLTVILVAGILSNVKEDCWEEVANSLSSRSVIETEHCMKTLELCYSHLPDYLKPCLLYLGAFQEDQDIPVRKLKLLWISEGFVRKTEPSDLEDVADGYLTDLITRSLVMVTLQRSVGGVKACRIHDLVHEFCVEKAKEERFLRILPGHTELSTYNGSYSTDRFFIYSATEEELKNSRLLFPNLRSLIWFSNHDWKFVLWCLLIPF</sequence>
<evidence type="ECO:0000256" key="10">
    <source>
        <dbReference type="ARBA" id="ARBA00022840"/>
    </source>
</evidence>
<keyword evidence="10" id="KW-0067">ATP-binding</keyword>
<dbReference type="PANTHER" id="PTHR23155">
    <property type="entry name" value="DISEASE RESISTANCE PROTEIN RP"/>
    <property type="match status" value="1"/>
</dbReference>
<gene>
    <name evidence="17 18 19 20 21 22 23" type="primary">LOC113701912</name>
</gene>
<dbReference type="InterPro" id="IPR044974">
    <property type="entry name" value="Disease_R_plants"/>
</dbReference>
<protein>
    <submittedName>
        <fullName evidence="17 18">Late blight resistance protein homolog R1B-23</fullName>
    </submittedName>
</protein>
<feature type="domain" description="Late blight resistance protein R1A-like N-terminal" evidence="13">
    <location>
        <begin position="4"/>
        <end position="147"/>
    </location>
</feature>
<dbReference type="InterPro" id="IPR027417">
    <property type="entry name" value="P-loop_NTPase"/>
</dbReference>
<evidence type="ECO:0000256" key="9">
    <source>
        <dbReference type="ARBA" id="ARBA00022821"/>
    </source>
</evidence>
<keyword evidence="11" id="KW-0175">Coiled coil</keyword>
<reference evidence="16" key="1">
    <citation type="journal article" date="2025" name="Foods">
        <title>Unveiling the Microbial Signatures of Arabica Coffee Cherries: Insights into Ripeness Specific Diversity, Functional Traits, and Implications for Quality and Safety.</title>
        <authorList>
            <consortium name="RefSeq"/>
            <person name="Tenea G.N."/>
            <person name="Cifuentes V."/>
            <person name="Reyes P."/>
            <person name="Cevallos-Vallejos M."/>
        </authorList>
    </citation>
    <scope>NUCLEOTIDE SEQUENCE [LARGE SCALE GENOMIC DNA]</scope>
</reference>
<comment type="subcellular location">
    <subcellularLocation>
        <location evidence="2">Cytoplasm</location>
    </subcellularLocation>
</comment>
<keyword evidence="5" id="KW-0433">Leucine-rich repeat</keyword>
<dbReference type="Gene3D" id="1.10.10.10">
    <property type="entry name" value="Winged helix-like DNA-binding domain superfamily/Winged helix DNA-binding domain"/>
    <property type="match status" value="1"/>
</dbReference>
<dbReference type="RefSeq" id="XP_027078614.1">
    <property type="nucleotide sequence ID" value="XM_027222813.1"/>
</dbReference>
<evidence type="ECO:0000256" key="2">
    <source>
        <dbReference type="ARBA" id="ARBA00004496"/>
    </source>
</evidence>
<evidence type="ECO:0000256" key="5">
    <source>
        <dbReference type="ARBA" id="ARBA00022614"/>
    </source>
</evidence>
<dbReference type="GO" id="GO:0005524">
    <property type="term" value="F:ATP binding"/>
    <property type="evidence" value="ECO:0007669"/>
    <property type="project" value="UniProtKB-KW"/>
</dbReference>
<dbReference type="PRINTS" id="PR00364">
    <property type="entry name" value="DISEASERSIST"/>
</dbReference>
<feature type="domain" description="NB-ARC" evidence="12">
    <location>
        <begin position="314"/>
        <end position="486"/>
    </location>
</feature>
<reference evidence="17 18" key="2">
    <citation type="submission" date="2025-04" db="UniProtKB">
        <authorList>
            <consortium name="RefSeq"/>
        </authorList>
    </citation>
    <scope>IDENTIFICATION</scope>
    <source>
        <tissue evidence="17 18">Leaves</tissue>
    </source>
</reference>
<evidence type="ECO:0000313" key="21">
    <source>
        <dbReference type="RefSeq" id="XP_027078615.1"/>
    </source>
</evidence>
<evidence type="ECO:0000259" key="13">
    <source>
        <dbReference type="Pfam" id="PF12061"/>
    </source>
</evidence>
<dbReference type="InterPro" id="IPR042197">
    <property type="entry name" value="Apaf_helical"/>
</dbReference>
<keyword evidence="9" id="KW-0611">Plant defense</keyword>
<organism evidence="16 18">
    <name type="scientific">Coffea arabica</name>
    <name type="common">Arabian coffee</name>
    <dbReference type="NCBI Taxonomy" id="13443"/>
    <lineage>
        <taxon>Eukaryota</taxon>
        <taxon>Viridiplantae</taxon>
        <taxon>Streptophyta</taxon>
        <taxon>Embryophyta</taxon>
        <taxon>Tracheophyta</taxon>
        <taxon>Spermatophyta</taxon>
        <taxon>Magnoliopsida</taxon>
        <taxon>eudicotyledons</taxon>
        <taxon>Gunneridae</taxon>
        <taxon>Pentapetalae</taxon>
        <taxon>asterids</taxon>
        <taxon>lamiids</taxon>
        <taxon>Gentianales</taxon>
        <taxon>Rubiaceae</taxon>
        <taxon>Ixoroideae</taxon>
        <taxon>Gardenieae complex</taxon>
        <taxon>Bertiereae - Coffeeae clade</taxon>
        <taxon>Coffeeae</taxon>
        <taxon>Coffea</taxon>
    </lineage>
</organism>
<keyword evidence="7" id="KW-0677">Repeat</keyword>
<dbReference type="Pfam" id="PF00931">
    <property type="entry name" value="NB-ARC"/>
    <property type="match status" value="1"/>
</dbReference>
<evidence type="ECO:0000256" key="4">
    <source>
        <dbReference type="ARBA" id="ARBA00022490"/>
    </source>
</evidence>
<dbReference type="GO" id="GO:0009626">
    <property type="term" value="P:plant-type hypersensitive response"/>
    <property type="evidence" value="ECO:0007669"/>
    <property type="project" value="UniProtKB-KW"/>
</dbReference>
<evidence type="ECO:0000313" key="18">
    <source>
        <dbReference type="RefSeq" id="XP_027078612.1"/>
    </source>
</evidence>
<dbReference type="GO" id="GO:0005737">
    <property type="term" value="C:cytoplasm"/>
    <property type="evidence" value="ECO:0007669"/>
    <property type="project" value="UniProtKB-SubCell"/>
</dbReference>
<dbReference type="RefSeq" id="XP_071915058.1">
    <property type="nucleotide sequence ID" value="XM_072058957.1"/>
</dbReference>
<dbReference type="SUPFAM" id="SSF52540">
    <property type="entry name" value="P-loop containing nucleoside triphosphate hydrolases"/>
    <property type="match status" value="1"/>
</dbReference>
<evidence type="ECO:0000259" key="12">
    <source>
        <dbReference type="Pfam" id="PF00931"/>
    </source>
</evidence>
<dbReference type="Gene3D" id="1.20.5.4130">
    <property type="match status" value="1"/>
</dbReference>
<keyword evidence="8" id="KW-0547">Nucleotide-binding</keyword>
<dbReference type="PANTHER" id="PTHR23155:SF1152">
    <property type="entry name" value="AAA+ ATPASE DOMAIN-CONTAINING PROTEIN"/>
    <property type="match status" value="1"/>
</dbReference>
<dbReference type="OrthoDB" id="1357022at2759"/>
<dbReference type="Pfam" id="PF12061">
    <property type="entry name" value="NB-LRR"/>
    <property type="match status" value="1"/>
</dbReference>
<dbReference type="InterPro" id="IPR002182">
    <property type="entry name" value="NB-ARC"/>
</dbReference>
<evidence type="ECO:0000313" key="19">
    <source>
        <dbReference type="RefSeq" id="XP_027078613.1"/>
    </source>
</evidence>
<dbReference type="RefSeq" id="XP_071915057.1">
    <property type="nucleotide sequence ID" value="XM_072058956.1"/>
</dbReference>
<evidence type="ECO:0000259" key="15">
    <source>
        <dbReference type="Pfam" id="PF23559"/>
    </source>
</evidence>
<keyword evidence="16" id="KW-1185">Reference proteome</keyword>
<evidence type="ECO:0000256" key="3">
    <source>
        <dbReference type="ARBA" id="ARBA00008894"/>
    </source>
</evidence>
<evidence type="ECO:0000256" key="7">
    <source>
        <dbReference type="ARBA" id="ARBA00022737"/>
    </source>
</evidence>
<evidence type="ECO:0000256" key="6">
    <source>
        <dbReference type="ARBA" id="ARBA00022667"/>
    </source>
</evidence>
<dbReference type="Pfam" id="PF18052">
    <property type="entry name" value="Rx_N"/>
    <property type="match status" value="1"/>
</dbReference>
<keyword evidence="4" id="KW-0963">Cytoplasm</keyword>
<evidence type="ECO:0000256" key="1">
    <source>
        <dbReference type="ARBA" id="ARBA00002074"/>
    </source>
</evidence>
<dbReference type="Gene3D" id="3.40.50.300">
    <property type="entry name" value="P-loop containing nucleotide triphosphate hydrolases"/>
    <property type="match status" value="1"/>
</dbReference>
<evidence type="ECO:0000313" key="22">
    <source>
        <dbReference type="RefSeq" id="XP_071915057.1"/>
    </source>
</evidence>
<dbReference type="GO" id="GO:0043531">
    <property type="term" value="F:ADP binding"/>
    <property type="evidence" value="ECO:0007669"/>
    <property type="project" value="InterPro"/>
</dbReference>
<comment type="similarity">
    <text evidence="3">Belongs to the disease resistance NB-LRR family.</text>
</comment>
<dbReference type="RefSeq" id="XP_027078615.1">
    <property type="nucleotide sequence ID" value="XM_027222814.1"/>
</dbReference>
<evidence type="ECO:0000259" key="14">
    <source>
        <dbReference type="Pfam" id="PF18052"/>
    </source>
</evidence>
<keyword evidence="6" id="KW-0381">Hypersensitive response</keyword>
<accession>A0A6P6TKQ0</accession>
<dbReference type="Pfam" id="PF23559">
    <property type="entry name" value="WHD_DRP"/>
    <property type="match status" value="1"/>
</dbReference>
<name>A0A6P6TKQ0_COFAR</name>
<dbReference type="InterPro" id="IPR041118">
    <property type="entry name" value="Rx_N"/>
</dbReference>
<evidence type="ECO:0000313" key="20">
    <source>
        <dbReference type="RefSeq" id="XP_027078614.1"/>
    </source>
</evidence>
<evidence type="ECO:0000313" key="16">
    <source>
        <dbReference type="Proteomes" id="UP001652660"/>
    </source>
</evidence>
<dbReference type="FunFam" id="3.40.50.300:FF:001091">
    <property type="entry name" value="Probable disease resistance protein At1g61300"/>
    <property type="match status" value="1"/>
</dbReference>
<dbReference type="InterPro" id="IPR038005">
    <property type="entry name" value="RX-like_CC"/>
</dbReference>
<dbReference type="RefSeq" id="XP_027078613.1">
    <property type="nucleotide sequence ID" value="XM_027222812.1"/>
</dbReference>
<feature type="domain" description="Disease resistance N-terminal" evidence="14">
    <location>
        <begin position="177"/>
        <end position="251"/>
    </location>
</feature>
<evidence type="ECO:0000313" key="23">
    <source>
        <dbReference type="RefSeq" id="XP_071915058.1"/>
    </source>
</evidence>
<dbReference type="Gene3D" id="1.10.8.430">
    <property type="entry name" value="Helical domain of apoptotic protease-activating factors"/>
    <property type="match status" value="1"/>
</dbReference>
<dbReference type="CDD" id="cd14798">
    <property type="entry name" value="RX-CC_like"/>
    <property type="match status" value="1"/>
</dbReference>
<feature type="domain" description="Disease resistance protein winged helix" evidence="15">
    <location>
        <begin position="567"/>
        <end position="636"/>
    </location>
</feature>
<comment type="function">
    <text evidence="1">Confers resistance to late blight (Phytophthora infestans) races carrying the avirulence gene Avr1. Resistance proteins guard the plant against pathogens that contain an appropriate avirulence protein via an indirect interaction with this avirulence protein. That triggers a defense system including the hypersensitive response, which restricts the pathogen growth.</text>
</comment>
<dbReference type="InterPro" id="IPR021929">
    <property type="entry name" value="R1A-like_N"/>
</dbReference>
<dbReference type="RefSeq" id="XP_027078611.1">
    <property type="nucleotide sequence ID" value="XM_027222810.1"/>
</dbReference>
<dbReference type="GeneID" id="113701912"/>
<dbReference type="AlphaFoldDB" id="A0A6P6TKQ0"/>
<dbReference type="InterPro" id="IPR058922">
    <property type="entry name" value="WHD_DRP"/>
</dbReference>